<dbReference type="InterPro" id="IPR002018">
    <property type="entry name" value="CarbesteraseB"/>
</dbReference>
<evidence type="ECO:0000313" key="3">
    <source>
        <dbReference type="EMBL" id="CZR53711.1"/>
    </source>
</evidence>
<accession>A0A1L7WLR1</accession>
<evidence type="ECO:0000256" key="1">
    <source>
        <dbReference type="SAM" id="SignalP"/>
    </source>
</evidence>
<dbReference type="OrthoDB" id="408631at2759"/>
<gene>
    <name evidence="3" type="ORF">PAC_03591</name>
</gene>
<keyword evidence="1" id="KW-0732">Signal</keyword>
<feature type="signal peptide" evidence="1">
    <location>
        <begin position="1"/>
        <end position="22"/>
    </location>
</feature>
<evidence type="ECO:0000259" key="2">
    <source>
        <dbReference type="Pfam" id="PF00135"/>
    </source>
</evidence>
<name>A0A1L7WLR1_9HELO</name>
<feature type="domain" description="Carboxylesterase type B" evidence="2">
    <location>
        <begin position="353"/>
        <end position="454"/>
    </location>
</feature>
<dbReference type="STRING" id="576137.A0A1L7WLR1"/>
<sequence length="481" mass="52611">MRKQIFFEYFLVTLASSQVVNAALYGVPIETEYGTVQGFKYFNGSLNFTTTNNVAAFLGVPYAADTSYQNRWKVAQPREPWNGTLMADNFGPACPIAHQATAGFTLSEDCLSSYGSGETSGEALYDGGGLATKDVVVISYNYRDAAFGFLVHPELSQESGHNSSGNYGILDQLTALQWIKKNIANFGGDPDKIVIGGQSFGSAQVYHAVNSPLFKGSFRGMIAESGIRYPGDPYLAGLADSYKTLAVAEKTGINYTAFHNVSSVAGLRNLSMESLLIGSDDRDYSISNLTALWTSYPPLYKTCLDGYVVPSTYQNSLLNGPSSDVPMITGNNKDESGAATTTNYTVAQYYEYNTANDWYGAASSPFYTYYWDYAPPGQSGGAHHMAEINYVLNNLYKTDLPWGAYDYELADIMSTYWANFIKYLDPNGLSNGTNSSLTQWAPNEGLDDKTVMLLGTGFGMVDIEESRLDLLTEYFNSLPAY</sequence>
<feature type="domain" description="Carboxylesterase type B" evidence="2">
    <location>
        <begin position="29"/>
        <end position="111"/>
    </location>
</feature>
<dbReference type="Pfam" id="PF00135">
    <property type="entry name" value="COesterase"/>
    <property type="match status" value="3"/>
</dbReference>
<dbReference type="EMBL" id="FJOG01000004">
    <property type="protein sequence ID" value="CZR53711.1"/>
    <property type="molecule type" value="Genomic_DNA"/>
</dbReference>
<dbReference type="AlphaFoldDB" id="A0A1L7WLR1"/>
<protein>
    <submittedName>
        <fullName evidence="3">Related to carboxylesterase type B</fullName>
    </submittedName>
</protein>
<organism evidence="3 4">
    <name type="scientific">Phialocephala subalpina</name>
    <dbReference type="NCBI Taxonomy" id="576137"/>
    <lineage>
        <taxon>Eukaryota</taxon>
        <taxon>Fungi</taxon>
        <taxon>Dikarya</taxon>
        <taxon>Ascomycota</taxon>
        <taxon>Pezizomycotina</taxon>
        <taxon>Leotiomycetes</taxon>
        <taxon>Helotiales</taxon>
        <taxon>Mollisiaceae</taxon>
        <taxon>Phialocephala</taxon>
        <taxon>Phialocephala fortinii species complex</taxon>
    </lineage>
</organism>
<reference evidence="3 4" key="1">
    <citation type="submission" date="2016-03" db="EMBL/GenBank/DDBJ databases">
        <authorList>
            <person name="Ploux O."/>
        </authorList>
    </citation>
    <scope>NUCLEOTIDE SEQUENCE [LARGE SCALE GENOMIC DNA]</scope>
    <source>
        <strain evidence="3 4">UAMH 11012</strain>
    </source>
</reference>
<dbReference type="InterPro" id="IPR029058">
    <property type="entry name" value="AB_hydrolase_fold"/>
</dbReference>
<evidence type="ECO:0000313" key="4">
    <source>
        <dbReference type="Proteomes" id="UP000184330"/>
    </source>
</evidence>
<feature type="domain" description="Carboxylesterase type B" evidence="2">
    <location>
        <begin position="120"/>
        <end position="343"/>
    </location>
</feature>
<dbReference type="InterPro" id="IPR050309">
    <property type="entry name" value="Type-B_Carboxylest/Lipase"/>
</dbReference>
<feature type="chain" id="PRO_5012408539" evidence="1">
    <location>
        <begin position="23"/>
        <end position="481"/>
    </location>
</feature>
<dbReference type="SUPFAM" id="SSF53474">
    <property type="entry name" value="alpha/beta-Hydrolases"/>
    <property type="match status" value="1"/>
</dbReference>
<dbReference type="Gene3D" id="3.40.50.1820">
    <property type="entry name" value="alpha/beta hydrolase"/>
    <property type="match status" value="2"/>
</dbReference>
<proteinExistence type="predicted"/>
<dbReference type="PANTHER" id="PTHR11559">
    <property type="entry name" value="CARBOXYLESTERASE"/>
    <property type="match status" value="1"/>
</dbReference>
<dbReference type="Proteomes" id="UP000184330">
    <property type="component" value="Unassembled WGS sequence"/>
</dbReference>
<keyword evidence="4" id="KW-1185">Reference proteome</keyword>